<reference evidence="2" key="1">
    <citation type="submission" date="2023-07" db="EMBL/GenBank/DDBJ databases">
        <title>Whole-genome sequencing of a new Methanosarcina sp. Z-7115.</title>
        <authorList>
            <person name="Zhilina T.N."/>
            <person name="Merkel A.Y."/>
        </authorList>
    </citation>
    <scope>NUCLEOTIDE SEQUENCE [LARGE SCALE GENOMIC DNA]</scope>
    <source>
        <strain evidence="2">Z-7115</strain>
    </source>
</reference>
<accession>A0ABU2D4G1</accession>
<keyword evidence="2" id="KW-1185">Reference proteome</keyword>
<dbReference type="RefSeq" id="WP_310576877.1">
    <property type="nucleotide sequence ID" value="NZ_JAVKPK010000071.1"/>
</dbReference>
<protein>
    <submittedName>
        <fullName evidence="1">Uncharacterized protein</fullName>
    </submittedName>
</protein>
<sequence>MKEATRKTFHNPVLHGFLLSNGKFLTPVEMEIMESLGVVRTTKI</sequence>
<evidence type="ECO:0000313" key="2">
    <source>
        <dbReference type="Proteomes" id="UP001246244"/>
    </source>
</evidence>
<organism evidence="1 2">
    <name type="scientific">Methanosarcina baikalica</name>
    <dbReference type="NCBI Taxonomy" id="3073890"/>
    <lineage>
        <taxon>Archaea</taxon>
        <taxon>Methanobacteriati</taxon>
        <taxon>Methanobacteriota</taxon>
        <taxon>Stenosarchaea group</taxon>
        <taxon>Methanomicrobia</taxon>
        <taxon>Methanosarcinales</taxon>
        <taxon>Methanosarcinaceae</taxon>
        <taxon>Methanosarcina</taxon>
    </lineage>
</organism>
<comment type="caution">
    <text evidence="1">The sequence shown here is derived from an EMBL/GenBank/DDBJ whole genome shotgun (WGS) entry which is preliminary data.</text>
</comment>
<gene>
    <name evidence="1" type="ORF">RG963_13885</name>
</gene>
<evidence type="ECO:0000313" key="1">
    <source>
        <dbReference type="EMBL" id="MDR7666848.1"/>
    </source>
</evidence>
<proteinExistence type="predicted"/>
<name>A0ABU2D4G1_9EURY</name>
<dbReference type="EMBL" id="JAVKPK010000071">
    <property type="protein sequence ID" value="MDR7666848.1"/>
    <property type="molecule type" value="Genomic_DNA"/>
</dbReference>
<dbReference type="Proteomes" id="UP001246244">
    <property type="component" value="Unassembled WGS sequence"/>
</dbReference>